<sequence length="80" mass="9546">MQYSDGSDYNKDSCLIMQKPILQYSERELFLFKDYMHKLLLRGKALDDFKNFHIEFSNYANTKSILFNELPKNAKGEFRP</sequence>
<dbReference type="AlphaFoldDB" id="X1MA69"/>
<feature type="non-terminal residue" evidence="1">
    <location>
        <position position="80"/>
    </location>
</feature>
<accession>X1MA69</accession>
<reference evidence="1" key="1">
    <citation type="journal article" date="2014" name="Front. Microbiol.">
        <title>High frequency of phylogenetically diverse reductive dehalogenase-homologous genes in deep subseafloor sedimentary metagenomes.</title>
        <authorList>
            <person name="Kawai M."/>
            <person name="Futagami T."/>
            <person name="Toyoda A."/>
            <person name="Takaki Y."/>
            <person name="Nishi S."/>
            <person name="Hori S."/>
            <person name="Arai W."/>
            <person name="Tsubouchi T."/>
            <person name="Morono Y."/>
            <person name="Uchiyama I."/>
            <person name="Ito T."/>
            <person name="Fujiyama A."/>
            <person name="Inagaki F."/>
            <person name="Takami H."/>
        </authorList>
    </citation>
    <scope>NUCLEOTIDE SEQUENCE</scope>
    <source>
        <strain evidence="1">Expedition CK06-06</strain>
    </source>
</reference>
<dbReference type="EMBL" id="BARV01007057">
    <property type="protein sequence ID" value="GAI03274.1"/>
    <property type="molecule type" value="Genomic_DNA"/>
</dbReference>
<organism evidence="1">
    <name type="scientific">marine sediment metagenome</name>
    <dbReference type="NCBI Taxonomy" id="412755"/>
    <lineage>
        <taxon>unclassified sequences</taxon>
        <taxon>metagenomes</taxon>
        <taxon>ecological metagenomes</taxon>
    </lineage>
</organism>
<comment type="caution">
    <text evidence="1">The sequence shown here is derived from an EMBL/GenBank/DDBJ whole genome shotgun (WGS) entry which is preliminary data.</text>
</comment>
<proteinExistence type="predicted"/>
<name>X1MA69_9ZZZZ</name>
<gene>
    <name evidence="1" type="ORF">S06H3_14428</name>
</gene>
<protein>
    <submittedName>
        <fullName evidence="1">Uncharacterized protein</fullName>
    </submittedName>
</protein>
<evidence type="ECO:0000313" key="1">
    <source>
        <dbReference type="EMBL" id="GAI03274.1"/>
    </source>
</evidence>